<dbReference type="PANTHER" id="PTHR44591:SF3">
    <property type="entry name" value="RESPONSE REGULATORY DOMAIN-CONTAINING PROTEIN"/>
    <property type="match status" value="1"/>
</dbReference>
<reference evidence="5" key="1">
    <citation type="journal article" date="2017" name="Proc. Natl. Acad. Sci. U.S.A.">
        <title>Simulation of Deepwater Horizon oil plume reveals substrate specialization within a complex community of hydrocarbon-degraders.</title>
        <authorList>
            <person name="Hu P."/>
            <person name="Dubinsky E.A."/>
            <person name="Probst A.J."/>
            <person name="Wang J."/>
            <person name="Sieber C.M.K."/>
            <person name="Tom L.M."/>
            <person name="Gardinali P."/>
            <person name="Banfield J.F."/>
            <person name="Atlas R.M."/>
            <person name="Andersen G.L."/>
        </authorList>
    </citation>
    <scope>NUCLEOTIDE SEQUENCE [LARGE SCALE GENOMIC DNA]</scope>
</reference>
<dbReference type="Pfam" id="PF00072">
    <property type="entry name" value="Response_reg"/>
    <property type="match status" value="1"/>
</dbReference>
<organism evidence="4 5">
    <name type="scientific">Halobacteriovorax marinus</name>
    <dbReference type="NCBI Taxonomy" id="97084"/>
    <lineage>
        <taxon>Bacteria</taxon>
        <taxon>Pseudomonadati</taxon>
        <taxon>Bdellovibrionota</taxon>
        <taxon>Bacteriovoracia</taxon>
        <taxon>Bacteriovoracales</taxon>
        <taxon>Halobacteriovoraceae</taxon>
        <taxon>Halobacteriovorax</taxon>
    </lineage>
</organism>
<dbReference type="SMART" id="SM00448">
    <property type="entry name" value="REC"/>
    <property type="match status" value="1"/>
</dbReference>
<protein>
    <recommendedName>
        <fullName evidence="3">Response regulatory domain-containing protein</fullName>
    </recommendedName>
</protein>
<feature type="modified residue" description="4-aspartylphosphate" evidence="2">
    <location>
        <position position="54"/>
    </location>
</feature>
<dbReference type="CDD" id="cd00077">
    <property type="entry name" value="HDc"/>
    <property type="match status" value="1"/>
</dbReference>
<evidence type="ECO:0000256" key="2">
    <source>
        <dbReference type="PROSITE-ProRule" id="PRU00169"/>
    </source>
</evidence>
<dbReference type="AlphaFoldDB" id="A0A1Y5F6I2"/>
<dbReference type="SUPFAM" id="SSF52172">
    <property type="entry name" value="CheY-like"/>
    <property type="match status" value="1"/>
</dbReference>
<accession>A0A1Y5F6I2</accession>
<dbReference type="Gene3D" id="1.10.3210.10">
    <property type="entry name" value="Hypothetical protein af1432"/>
    <property type="match status" value="1"/>
</dbReference>
<comment type="caution">
    <text evidence="4">The sequence shown here is derived from an EMBL/GenBank/DDBJ whole genome shotgun (WGS) entry which is preliminary data.</text>
</comment>
<dbReference type="InterPro" id="IPR050595">
    <property type="entry name" value="Bact_response_regulator"/>
</dbReference>
<dbReference type="InterPro" id="IPR003607">
    <property type="entry name" value="HD/PDEase_dom"/>
</dbReference>
<evidence type="ECO:0000259" key="3">
    <source>
        <dbReference type="PROSITE" id="PS50110"/>
    </source>
</evidence>
<dbReference type="Gene3D" id="3.40.50.2300">
    <property type="match status" value="1"/>
</dbReference>
<evidence type="ECO:0000313" key="4">
    <source>
        <dbReference type="EMBL" id="OUR96497.1"/>
    </source>
</evidence>
<evidence type="ECO:0000313" key="5">
    <source>
        <dbReference type="Proteomes" id="UP000196531"/>
    </source>
</evidence>
<feature type="domain" description="Response regulatory" evidence="3">
    <location>
        <begin position="4"/>
        <end position="121"/>
    </location>
</feature>
<dbReference type="Pfam" id="PF13487">
    <property type="entry name" value="HD_5"/>
    <property type="match status" value="1"/>
</dbReference>
<gene>
    <name evidence="4" type="ORF">A9Q84_09110</name>
</gene>
<proteinExistence type="predicted"/>
<name>A0A1Y5F6I2_9BACT</name>
<dbReference type="Proteomes" id="UP000196531">
    <property type="component" value="Unassembled WGS sequence"/>
</dbReference>
<dbReference type="InterPro" id="IPR011006">
    <property type="entry name" value="CheY-like_superfamily"/>
</dbReference>
<dbReference type="PANTHER" id="PTHR44591">
    <property type="entry name" value="STRESS RESPONSE REGULATOR PROTEIN 1"/>
    <property type="match status" value="1"/>
</dbReference>
<evidence type="ECO:0000256" key="1">
    <source>
        <dbReference type="ARBA" id="ARBA00022553"/>
    </source>
</evidence>
<keyword evidence="1 2" id="KW-0597">Phosphoprotein</keyword>
<dbReference type="PROSITE" id="PS50110">
    <property type="entry name" value="RESPONSE_REGULATORY"/>
    <property type="match status" value="1"/>
</dbReference>
<sequence>MEQKILIIDDEKEILDIIEIIIESEFSFEILRADSGRTGIEILKENSVSLIISDYSMDSGTGGEIFLFNKDHENVPFIMVSGGFLEDYKELEDFRKTNPLNTYIQKPMDEDFFIESIRKSMNDEADLLSTSEFRRLKIDHVLTFLKTNKDIYIKLSGEKYLKIVHAGELFEKNQLIKYQEKGEDYVYFKKPDFESFVKEVLSKLNKSILGSINLSDTVTLGAIGYEFVHSSLRDMGLTNDHVDFVNSLVEKSVSSLMENKEVEILLQSFFHEKGYLVSHTMTAIYISFLICQKVEYTNETSVEKLVFAAIVHDLGISDSSLSQIIDRDSKEFEALSGRDKKDVLNHMFTSVKLLENFKSIPNDVENIILEHHENTSGTGFPRNIAANRISPLSAIFILSLRVSHFLYFNKLSTSGQMFKKDLEENCNKGNFKKPLAALLSCLEKALKSS</sequence>
<dbReference type="GO" id="GO:0000160">
    <property type="term" value="P:phosphorelay signal transduction system"/>
    <property type="evidence" value="ECO:0007669"/>
    <property type="project" value="InterPro"/>
</dbReference>
<dbReference type="InterPro" id="IPR001789">
    <property type="entry name" value="Sig_transdc_resp-reg_receiver"/>
</dbReference>
<dbReference type="SUPFAM" id="SSF109604">
    <property type="entry name" value="HD-domain/PDEase-like"/>
    <property type="match status" value="1"/>
</dbReference>
<dbReference type="EMBL" id="MAAO01000006">
    <property type="protein sequence ID" value="OUR96497.1"/>
    <property type="molecule type" value="Genomic_DNA"/>
</dbReference>